<dbReference type="EMBL" id="JAJJMA010137681">
    <property type="protein sequence ID" value="MCL7033718.1"/>
    <property type="molecule type" value="Genomic_DNA"/>
</dbReference>
<feature type="compositionally biased region" description="Polar residues" evidence="1">
    <location>
        <begin position="113"/>
        <end position="126"/>
    </location>
</feature>
<organism evidence="2 3">
    <name type="scientific">Papaver nudicaule</name>
    <name type="common">Iceland poppy</name>
    <dbReference type="NCBI Taxonomy" id="74823"/>
    <lineage>
        <taxon>Eukaryota</taxon>
        <taxon>Viridiplantae</taxon>
        <taxon>Streptophyta</taxon>
        <taxon>Embryophyta</taxon>
        <taxon>Tracheophyta</taxon>
        <taxon>Spermatophyta</taxon>
        <taxon>Magnoliopsida</taxon>
        <taxon>Ranunculales</taxon>
        <taxon>Papaveraceae</taxon>
        <taxon>Papaveroideae</taxon>
        <taxon>Papaver</taxon>
    </lineage>
</organism>
<reference evidence="2" key="1">
    <citation type="submission" date="2022-03" db="EMBL/GenBank/DDBJ databases">
        <title>A functionally conserved STORR gene fusion in Papaver species that diverged 16.8 million years ago.</title>
        <authorList>
            <person name="Catania T."/>
        </authorList>
    </citation>
    <scope>NUCLEOTIDE SEQUENCE</scope>
    <source>
        <strain evidence="2">S-191538</strain>
    </source>
</reference>
<evidence type="ECO:0000313" key="2">
    <source>
        <dbReference type="EMBL" id="MCL7033718.1"/>
    </source>
</evidence>
<sequence length="329" mass="35026">MASSSVSPSPTLPLLSPSAISSPSPRKIESLTTPTKFTSQLSSLRWRPSPSPSPPLLSLSSVSSPSPRKIESLLSTPTKSWQQIVSSAFPTPPDCVLSLSSGGGGGSQRKDSPLQSLGSPACNSALSPIRWRPSLSPSPSLSSPSSVLQSPPPPPPPRKPNSFSAPTNSRQGFISSASSTPLSSPTREAAHAKSNGGVGSTPRSAASKERWRRVRDGLEEMQHKWMMNNISQQLKQLNNEATPVITVNGKPNNDINNQKLSLTVVGVGGGGYWWLQEVNQAVSPGQNVEIVQEAVQGENVSFDRDGDTIRICYMCCCGRQKQIFFGITN</sequence>
<name>A0AA41SH56_PAPNU</name>
<accession>A0AA41SH56</accession>
<feature type="region of interest" description="Disordered" evidence="1">
    <location>
        <begin position="1"/>
        <end position="78"/>
    </location>
</feature>
<feature type="compositionally biased region" description="Low complexity" evidence="1">
    <location>
        <begin position="175"/>
        <end position="186"/>
    </location>
</feature>
<dbReference type="Proteomes" id="UP001177140">
    <property type="component" value="Unassembled WGS sequence"/>
</dbReference>
<feature type="compositionally biased region" description="Pro residues" evidence="1">
    <location>
        <begin position="150"/>
        <end position="159"/>
    </location>
</feature>
<comment type="caution">
    <text evidence="2">The sequence shown here is derived from an EMBL/GenBank/DDBJ whole genome shotgun (WGS) entry which is preliminary data.</text>
</comment>
<protein>
    <submittedName>
        <fullName evidence="2">Uncharacterized protein</fullName>
    </submittedName>
</protein>
<feature type="compositionally biased region" description="Low complexity" evidence="1">
    <location>
        <begin position="39"/>
        <end position="48"/>
    </location>
</feature>
<feature type="compositionally biased region" description="Low complexity" evidence="1">
    <location>
        <begin position="56"/>
        <end position="67"/>
    </location>
</feature>
<evidence type="ECO:0000256" key="1">
    <source>
        <dbReference type="SAM" id="MobiDB-lite"/>
    </source>
</evidence>
<proteinExistence type="predicted"/>
<feature type="region of interest" description="Disordered" evidence="1">
    <location>
        <begin position="92"/>
        <end position="211"/>
    </location>
</feature>
<evidence type="ECO:0000313" key="3">
    <source>
        <dbReference type="Proteomes" id="UP001177140"/>
    </source>
</evidence>
<keyword evidence="3" id="KW-1185">Reference proteome</keyword>
<feature type="compositionally biased region" description="Low complexity" evidence="1">
    <location>
        <begin position="1"/>
        <end position="25"/>
    </location>
</feature>
<dbReference type="AlphaFoldDB" id="A0AA41SH56"/>
<feature type="compositionally biased region" description="Low complexity" evidence="1">
    <location>
        <begin position="127"/>
        <end position="149"/>
    </location>
</feature>
<gene>
    <name evidence="2" type="ORF">MKW94_010361</name>
</gene>